<dbReference type="InterPro" id="IPR050300">
    <property type="entry name" value="GDXG_lipolytic_enzyme"/>
</dbReference>
<feature type="domain" description="Peptidase S9 prolyl oligopeptidase catalytic" evidence="2">
    <location>
        <begin position="176"/>
        <end position="233"/>
    </location>
</feature>
<dbReference type="SUPFAM" id="SSF53474">
    <property type="entry name" value="alpha/beta-Hydrolases"/>
    <property type="match status" value="1"/>
</dbReference>
<feature type="domain" description="BD-FAE-like" evidence="3">
    <location>
        <begin position="37"/>
        <end position="137"/>
    </location>
</feature>
<dbReference type="Pfam" id="PF00326">
    <property type="entry name" value="Peptidase_S9"/>
    <property type="match status" value="1"/>
</dbReference>
<evidence type="ECO:0000259" key="2">
    <source>
        <dbReference type="Pfam" id="PF00326"/>
    </source>
</evidence>
<evidence type="ECO:0000256" key="1">
    <source>
        <dbReference type="ARBA" id="ARBA00022801"/>
    </source>
</evidence>
<dbReference type="GO" id="GO:0006508">
    <property type="term" value="P:proteolysis"/>
    <property type="evidence" value="ECO:0007669"/>
    <property type="project" value="InterPro"/>
</dbReference>
<gene>
    <name evidence="4" type="ORF">CNE99_08895</name>
</gene>
<dbReference type="InterPro" id="IPR029058">
    <property type="entry name" value="AB_hydrolase_fold"/>
</dbReference>
<dbReference type="PANTHER" id="PTHR48081:SF6">
    <property type="entry name" value="PEPTIDASE S9 PROLYL OLIGOPEPTIDASE CATALYTIC DOMAIN-CONTAINING PROTEIN"/>
    <property type="match status" value="1"/>
</dbReference>
<dbReference type="Gene3D" id="3.40.50.1820">
    <property type="entry name" value="alpha/beta hydrolase"/>
    <property type="match status" value="1"/>
</dbReference>
<name>A0A2A5WKQ6_9GAMM</name>
<evidence type="ECO:0000313" key="5">
    <source>
        <dbReference type="Proteomes" id="UP000219327"/>
    </source>
</evidence>
<dbReference type="EMBL" id="NTKD01000057">
    <property type="protein sequence ID" value="PDH36873.1"/>
    <property type="molecule type" value="Genomic_DNA"/>
</dbReference>
<comment type="caution">
    <text evidence="4">The sequence shown here is derived from an EMBL/GenBank/DDBJ whole genome shotgun (WGS) entry which is preliminary data.</text>
</comment>
<dbReference type="Pfam" id="PF20434">
    <property type="entry name" value="BD-FAE"/>
    <property type="match status" value="1"/>
</dbReference>
<protein>
    <recommendedName>
        <fullName evidence="6">Alpha/beta hydrolase</fullName>
    </recommendedName>
</protein>
<dbReference type="InterPro" id="IPR001375">
    <property type="entry name" value="Peptidase_S9_cat"/>
</dbReference>
<organism evidence="4 5">
    <name type="scientific">OM182 bacterium MED-G24</name>
    <dbReference type="NCBI Taxonomy" id="1986255"/>
    <lineage>
        <taxon>Bacteria</taxon>
        <taxon>Pseudomonadati</taxon>
        <taxon>Pseudomonadota</taxon>
        <taxon>Gammaproteobacteria</taxon>
        <taxon>OMG group</taxon>
        <taxon>OM182 clade</taxon>
    </lineage>
</organism>
<proteinExistence type="predicted"/>
<dbReference type="GO" id="GO:0008236">
    <property type="term" value="F:serine-type peptidase activity"/>
    <property type="evidence" value="ECO:0007669"/>
    <property type="project" value="InterPro"/>
</dbReference>
<dbReference type="PANTHER" id="PTHR48081">
    <property type="entry name" value="AB HYDROLASE SUPERFAMILY PROTEIN C4A8.06C"/>
    <property type="match status" value="1"/>
</dbReference>
<dbReference type="AlphaFoldDB" id="A0A2A5WKQ6"/>
<evidence type="ECO:0008006" key="6">
    <source>
        <dbReference type="Google" id="ProtNLM"/>
    </source>
</evidence>
<keyword evidence="1" id="KW-0378">Hydrolase</keyword>
<evidence type="ECO:0000259" key="3">
    <source>
        <dbReference type="Pfam" id="PF20434"/>
    </source>
</evidence>
<accession>A0A2A5WKQ6</accession>
<sequence length="373" mass="40635">MTYENHPLWPDGAPLSNGADAIDTPRITVMRASAERRAQCAVVVVPGGGYRILASDHEGLQVGHWLNRQGIDAFVLRYRLGEKYHSDISLLDGKRAVRWVRAHYHTEDTAEDGRTPVGMLGFSAGGHLTAAVGTGFDEGDGEAIDVVERESCRPDFLVLGYAVTNGQLRGRKADEYTPTDVRVNAHTPPAFIMHTHEDSIVPSDQALVFYTALCQHGVQAELHVFGSGDHGLGLGVGDPDLNLWPDLLVRWLRRNNFVHAAQRWSVNGNISIDGASTGGCWVSLVPDDDTRPFARAYVTHHAGGQFLIPAAMGPQSGPHCVIVSVVSRAMYDAKAEYSMDDVVTYEQRVTITGDTSLDLVLKEADRVAHDAVH</sequence>
<evidence type="ECO:0000313" key="4">
    <source>
        <dbReference type="EMBL" id="PDH36873.1"/>
    </source>
</evidence>
<dbReference type="InterPro" id="IPR049492">
    <property type="entry name" value="BD-FAE-like_dom"/>
</dbReference>
<reference evidence="4 5" key="1">
    <citation type="submission" date="2017-08" db="EMBL/GenBank/DDBJ databases">
        <title>Fine stratification of microbial communities through a metagenomic profile of the photic zone.</title>
        <authorList>
            <person name="Haro-Moreno J.M."/>
            <person name="Lopez-Perez M."/>
            <person name="De La Torre J."/>
            <person name="Picazo A."/>
            <person name="Camacho A."/>
            <person name="Rodriguez-Valera F."/>
        </authorList>
    </citation>
    <scope>NUCLEOTIDE SEQUENCE [LARGE SCALE GENOMIC DNA]</scope>
    <source>
        <strain evidence="4">MED-G24</strain>
    </source>
</reference>
<dbReference type="Proteomes" id="UP000219327">
    <property type="component" value="Unassembled WGS sequence"/>
</dbReference>